<comment type="caution">
    <text evidence="1">The sequence shown here is derived from an EMBL/GenBank/DDBJ whole genome shotgun (WGS) entry which is preliminary data.</text>
</comment>
<dbReference type="EMBL" id="AWVK01000109">
    <property type="protein sequence ID" value="ERK41443.1"/>
    <property type="molecule type" value="Genomic_DNA"/>
</dbReference>
<sequence>MVRVGRSFYRLNKMKKGWLIGFYWYICILTGNCEEIVKNIYLLMIGRISFF</sequence>
<proteinExistence type="predicted"/>
<accession>U2QJH2</accession>
<name>U2QJH2_LEVBR</name>
<organism evidence="1 2">
    <name type="scientific">Levilactobacillus brevis ATCC 14869 = DSM 20054</name>
    <dbReference type="NCBI Taxonomy" id="649758"/>
    <lineage>
        <taxon>Bacteria</taxon>
        <taxon>Bacillati</taxon>
        <taxon>Bacillota</taxon>
        <taxon>Bacilli</taxon>
        <taxon>Lactobacillales</taxon>
        <taxon>Lactobacillaceae</taxon>
        <taxon>Levilactobacillus</taxon>
    </lineage>
</organism>
<protein>
    <submittedName>
        <fullName evidence="1">Uncharacterized protein</fullName>
    </submittedName>
</protein>
<dbReference type="Proteomes" id="UP000016644">
    <property type="component" value="Unassembled WGS sequence"/>
</dbReference>
<dbReference type="AlphaFoldDB" id="U2QJH2"/>
<gene>
    <name evidence="1" type="ORF">HMPREF0495_02212</name>
</gene>
<evidence type="ECO:0000313" key="2">
    <source>
        <dbReference type="Proteomes" id="UP000016644"/>
    </source>
</evidence>
<dbReference type="HOGENOM" id="CLU_3100078_0_0_9"/>
<evidence type="ECO:0000313" key="1">
    <source>
        <dbReference type="EMBL" id="ERK41443.1"/>
    </source>
</evidence>
<reference evidence="1 2" key="1">
    <citation type="submission" date="2013-06" db="EMBL/GenBank/DDBJ databases">
        <authorList>
            <person name="Weinstock G."/>
            <person name="Sodergren E."/>
            <person name="Lobos E.A."/>
            <person name="Fulton L."/>
            <person name="Fulton R."/>
            <person name="Courtney L."/>
            <person name="Fronick C."/>
            <person name="O'Laughlin M."/>
            <person name="Godfrey J."/>
            <person name="Wilson R.M."/>
            <person name="Miner T."/>
            <person name="Farmer C."/>
            <person name="Delehaunty K."/>
            <person name="Cordes M."/>
            <person name="Minx P."/>
            <person name="Tomlinson C."/>
            <person name="Chen J."/>
            <person name="Wollam A."/>
            <person name="Pepin K.H."/>
            <person name="Bhonagiri V."/>
            <person name="Zhang X."/>
            <person name="Warren W."/>
            <person name="Mitreva M."/>
            <person name="Mardis E.R."/>
            <person name="Wilson R.K."/>
        </authorList>
    </citation>
    <scope>NUCLEOTIDE SEQUENCE [LARGE SCALE GENOMIC DNA]</scope>
    <source>
        <strain evidence="1 2">ATCC 14869</strain>
    </source>
</reference>